<dbReference type="InterPro" id="IPR000182">
    <property type="entry name" value="GNAT_dom"/>
</dbReference>
<evidence type="ECO:0000313" key="2">
    <source>
        <dbReference type="EMBL" id="MFF4526463.1"/>
    </source>
</evidence>
<comment type="caution">
    <text evidence="2">The sequence shown here is derived from an EMBL/GenBank/DDBJ whole genome shotgun (WGS) entry which is preliminary data.</text>
</comment>
<sequence>MEHGELRGGVVVRAIRAEEWQRVRELRLESLRDPVAELAFLETYEEAVAKPDSFWEERAAGAAEGTRERQQFIAETADGEWVGTVVVLLEKAGALDVFGSVVEREQAHLVGVFVRPEYRGGAVGVTGALFEAALAWAWGAGVDRVRLFVHERNTRAKAFYRKAGFVASGVTLPDPARVEGRELEYVVEYVGERRG</sequence>
<dbReference type="InterPro" id="IPR050276">
    <property type="entry name" value="MshD_Acetyltransferase"/>
</dbReference>
<feature type="domain" description="N-acetyltransferase" evidence="1">
    <location>
        <begin position="10"/>
        <end position="184"/>
    </location>
</feature>
<gene>
    <name evidence="2" type="ORF">ACFY1D_34290</name>
</gene>
<reference evidence="2 3" key="1">
    <citation type="submission" date="2024-10" db="EMBL/GenBank/DDBJ databases">
        <title>The Natural Products Discovery Center: Release of the First 8490 Sequenced Strains for Exploring Actinobacteria Biosynthetic Diversity.</title>
        <authorList>
            <person name="Kalkreuter E."/>
            <person name="Kautsar S.A."/>
            <person name="Yang D."/>
            <person name="Bader C.D."/>
            <person name="Teijaro C.N."/>
            <person name="Fluegel L."/>
            <person name="Davis C.M."/>
            <person name="Simpson J.R."/>
            <person name="Lauterbach L."/>
            <person name="Steele A.D."/>
            <person name="Gui C."/>
            <person name="Meng S."/>
            <person name="Li G."/>
            <person name="Viehrig K."/>
            <person name="Ye F."/>
            <person name="Su P."/>
            <person name="Kiefer A.F."/>
            <person name="Nichols A."/>
            <person name="Cepeda A.J."/>
            <person name="Yan W."/>
            <person name="Fan B."/>
            <person name="Jiang Y."/>
            <person name="Adhikari A."/>
            <person name="Zheng C.-J."/>
            <person name="Schuster L."/>
            <person name="Cowan T.M."/>
            <person name="Smanski M.J."/>
            <person name="Chevrette M.G."/>
            <person name="De Carvalho L.P.S."/>
            <person name="Shen B."/>
        </authorList>
    </citation>
    <scope>NUCLEOTIDE SEQUENCE [LARGE SCALE GENOMIC DNA]</scope>
    <source>
        <strain evidence="2 3">NPDC001390</strain>
    </source>
</reference>
<dbReference type="SUPFAM" id="SSF55729">
    <property type="entry name" value="Acyl-CoA N-acyltransferases (Nat)"/>
    <property type="match status" value="1"/>
</dbReference>
<name>A0ABW6USM3_9ACTN</name>
<protein>
    <submittedName>
        <fullName evidence="2">GNAT family N-acetyltransferase</fullName>
    </submittedName>
</protein>
<accession>A0ABW6USM3</accession>
<dbReference type="PANTHER" id="PTHR43617:SF20">
    <property type="entry name" value="N-ALPHA-ACETYLTRANSFERASE RIMI"/>
    <property type="match status" value="1"/>
</dbReference>
<evidence type="ECO:0000313" key="3">
    <source>
        <dbReference type="Proteomes" id="UP001602058"/>
    </source>
</evidence>
<dbReference type="PROSITE" id="PS51186">
    <property type="entry name" value="GNAT"/>
    <property type="match status" value="1"/>
</dbReference>
<dbReference type="Proteomes" id="UP001602058">
    <property type="component" value="Unassembled WGS sequence"/>
</dbReference>
<dbReference type="PANTHER" id="PTHR43617">
    <property type="entry name" value="L-AMINO ACID N-ACETYLTRANSFERASE"/>
    <property type="match status" value="1"/>
</dbReference>
<proteinExistence type="predicted"/>
<dbReference type="Pfam" id="PF00583">
    <property type="entry name" value="Acetyltransf_1"/>
    <property type="match status" value="1"/>
</dbReference>
<keyword evidence="3" id="KW-1185">Reference proteome</keyword>
<dbReference type="EMBL" id="JBIAWJ010000025">
    <property type="protein sequence ID" value="MFF4526463.1"/>
    <property type="molecule type" value="Genomic_DNA"/>
</dbReference>
<organism evidence="2 3">
    <name type="scientific">Streptomyces bluensis</name>
    <dbReference type="NCBI Taxonomy" id="33897"/>
    <lineage>
        <taxon>Bacteria</taxon>
        <taxon>Bacillati</taxon>
        <taxon>Actinomycetota</taxon>
        <taxon>Actinomycetes</taxon>
        <taxon>Kitasatosporales</taxon>
        <taxon>Streptomycetaceae</taxon>
        <taxon>Streptomyces</taxon>
    </lineage>
</organism>
<dbReference type="Gene3D" id="3.40.630.30">
    <property type="match status" value="1"/>
</dbReference>
<dbReference type="InterPro" id="IPR016181">
    <property type="entry name" value="Acyl_CoA_acyltransferase"/>
</dbReference>
<dbReference type="RefSeq" id="WP_387891970.1">
    <property type="nucleotide sequence ID" value="NZ_JBIAWJ010000025.1"/>
</dbReference>
<evidence type="ECO:0000259" key="1">
    <source>
        <dbReference type="PROSITE" id="PS51186"/>
    </source>
</evidence>